<gene>
    <name evidence="2" type="primary">LOC102802694</name>
</gene>
<dbReference type="PANTHER" id="PTHR47331:SF1">
    <property type="entry name" value="GAG-LIKE PROTEIN"/>
    <property type="match status" value="1"/>
</dbReference>
<dbReference type="Proteomes" id="UP000694865">
    <property type="component" value="Unplaced"/>
</dbReference>
<proteinExistence type="predicted"/>
<keyword evidence="1" id="KW-1185">Reference proteome</keyword>
<dbReference type="RefSeq" id="XP_006813010.1">
    <property type="nucleotide sequence ID" value="XM_006812947.1"/>
</dbReference>
<sequence>MKPIDFGRAQRAELHHFSDTSGYEAVSYIRIINHSNKIYCALLMSKARVVPLKQITILRMELTVATVAIQLDKMLRGELDVIVDNSYFWTDSKTVLWYIMNKAMRFHTFVANRLAVIHGGSTEDQSRFVNIAENPADE</sequence>
<accession>A0ABM0LZ19</accession>
<dbReference type="InterPro" id="IPR008042">
    <property type="entry name" value="Retrotrans_Pao"/>
</dbReference>
<organism evidence="1 2">
    <name type="scientific">Saccoglossus kowalevskii</name>
    <name type="common">Acorn worm</name>
    <dbReference type="NCBI Taxonomy" id="10224"/>
    <lineage>
        <taxon>Eukaryota</taxon>
        <taxon>Metazoa</taxon>
        <taxon>Hemichordata</taxon>
        <taxon>Enteropneusta</taxon>
        <taxon>Harrimaniidae</taxon>
        <taxon>Saccoglossus</taxon>
    </lineage>
</organism>
<name>A0ABM0LZ19_SACKO</name>
<dbReference type="Pfam" id="PF05380">
    <property type="entry name" value="Peptidase_A17"/>
    <property type="match status" value="1"/>
</dbReference>
<dbReference type="PANTHER" id="PTHR47331">
    <property type="entry name" value="PHD-TYPE DOMAIN-CONTAINING PROTEIN"/>
    <property type="match status" value="1"/>
</dbReference>
<evidence type="ECO:0000313" key="2">
    <source>
        <dbReference type="RefSeq" id="XP_006813010.1"/>
    </source>
</evidence>
<protein>
    <submittedName>
        <fullName evidence="2">Uncharacterized protein LOC102802694</fullName>
    </submittedName>
</protein>
<dbReference type="GeneID" id="102802694"/>
<evidence type="ECO:0000313" key="1">
    <source>
        <dbReference type="Proteomes" id="UP000694865"/>
    </source>
</evidence>
<reference evidence="2" key="1">
    <citation type="submission" date="2025-08" db="UniProtKB">
        <authorList>
            <consortium name="RefSeq"/>
        </authorList>
    </citation>
    <scope>IDENTIFICATION</scope>
    <source>
        <tissue evidence="2">Testes</tissue>
    </source>
</reference>